<keyword evidence="1" id="KW-0282">Flagellum</keyword>
<evidence type="ECO:0000313" key="1">
    <source>
        <dbReference type="EMBL" id="MCQ4332762.1"/>
    </source>
</evidence>
<gene>
    <name evidence="1" type="ORF">KM295_04490</name>
</gene>
<reference evidence="1" key="1">
    <citation type="journal article" date="2023" name="Front. Microbiol.">
        <title>Genomic-based phylogenetic and metabolic analyses of the genus Natronomonas, and description of Natronomonas aquatica sp. nov.</title>
        <authorList>
            <person name="Garcia-Roldan A."/>
            <person name="Duran-Viseras A."/>
            <person name="de la Haba R.R."/>
            <person name="Corral P."/>
            <person name="Sanchez-Porro C."/>
            <person name="Ventosa A."/>
        </authorList>
    </citation>
    <scope>NUCLEOTIDE SEQUENCE</scope>
    <source>
        <strain evidence="1">F2-12</strain>
    </source>
</reference>
<dbReference type="AlphaFoldDB" id="A0A9R1CRP9"/>
<sequence length="76" mass="8937">MTVSFDVHEVRHRLKQLTDDGDTKLFENRDGVSCPACETPFDRLFVTRRPATSFPENDGSRFCLVRDSDWIYVFRH</sequence>
<keyword evidence="1" id="KW-0969">Cilium</keyword>
<dbReference type="RefSeq" id="WP_256028700.1">
    <property type="nucleotide sequence ID" value="NZ_JAHLKM010000003.1"/>
</dbReference>
<accession>A0A9R1CRP9</accession>
<proteinExistence type="predicted"/>
<dbReference type="Pfam" id="PF24110">
    <property type="entry name" value="DUF7385"/>
    <property type="match status" value="1"/>
</dbReference>
<keyword evidence="2" id="KW-1185">Reference proteome</keyword>
<keyword evidence="1" id="KW-0966">Cell projection</keyword>
<organism evidence="1 2">
    <name type="scientific">Natronomonas aquatica</name>
    <dbReference type="NCBI Taxonomy" id="2841590"/>
    <lineage>
        <taxon>Archaea</taxon>
        <taxon>Methanobacteriati</taxon>
        <taxon>Methanobacteriota</taxon>
        <taxon>Stenosarchaea group</taxon>
        <taxon>Halobacteria</taxon>
        <taxon>Halobacteriales</taxon>
        <taxon>Natronomonadaceae</taxon>
        <taxon>Natronomonas</taxon>
    </lineage>
</organism>
<dbReference type="Proteomes" id="UP001139494">
    <property type="component" value="Unassembled WGS sequence"/>
</dbReference>
<comment type="caution">
    <text evidence="1">The sequence shown here is derived from an EMBL/GenBank/DDBJ whole genome shotgun (WGS) entry which is preliminary data.</text>
</comment>
<evidence type="ECO:0000313" key="2">
    <source>
        <dbReference type="Proteomes" id="UP001139494"/>
    </source>
</evidence>
<dbReference type="InterPro" id="IPR055809">
    <property type="entry name" value="DUF7385"/>
</dbReference>
<dbReference type="EMBL" id="JAHLKM010000003">
    <property type="protein sequence ID" value="MCQ4332762.1"/>
    <property type="molecule type" value="Genomic_DNA"/>
</dbReference>
<protein>
    <submittedName>
        <fullName evidence="1">Flagella cluster protein</fullName>
    </submittedName>
</protein>
<name>A0A9R1CRP9_9EURY</name>